<dbReference type="InterPro" id="IPR033867">
    <property type="entry name" value="Mrt4"/>
</dbReference>
<dbReference type="GO" id="GO:0030687">
    <property type="term" value="C:preribosome, large subunit precursor"/>
    <property type="evidence" value="ECO:0007669"/>
    <property type="project" value="TreeGrafter"/>
</dbReference>
<evidence type="ECO:0000256" key="1">
    <source>
        <dbReference type="ARBA" id="ARBA00004046"/>
    </source>
</evidence>
<dbReference type="FunFam" id="3.30.70.1730:FF:000005">
    <property type="entry name" value="Ribosome assembly factor mrt4"/>
    <property type="match status" value="1"/>
</dbReference>
<dbReference type="InterPro" id="IPR040637">
    <property type="entry name" value="Ribosomal_uL10-like_insert"/>
</dbReference>
<dbReference type="AlphaFoldDB" id="A0A9Q0N275"/>
<evidence type="ECO:0000256" key="4">
    <source>
        <dbReference type="ARBA" id="ARBA00022490"/>
    </source>
</evidence>
<keyword evidence="5 6" id="KW-0539">Nucleus</keyword>
<keyword evidence="6" id="KW-0690">Ribosome biogenesis</keyword>
<accession>A0A9Q0N275</accession>
<dbReference type="PANTHER" id="PTHR45841:SF1">
    <property type="entry name" value="MRNA TURNOVER PROTEIN 4 HOMOLOG"/>
    <property type="match status" value="1"/>
</dbReference>
<comment type="subunit">
    <text evidence="3 6">Associates with the pre-60S ribosomal particle.</text>
</comment>
<dbReference type="GO" id="GO:0005730">
    <property type="term" value="C:nucleolus"/>
    <property type="evidence" value="ECO:0007669"/>
    <property type="project" value="UniProtKB-SubCell"/>
</dbReference>
<dbReference type="PANTHER" id="PTHR45841">
    <property type="entry name" value="MRNA TURNOVER PROTEIN 4 MRTO4"/>
    <property type="match status" value="1"/>
</dbReference>
<dbReference type="EMBL" id="WJQU01000002">
    <property type="protein sequence ID" value="KAJ6642274.1"/>
    <property type="molecule type" value="Genomic_DNA"/>
</dbReference>
<sequence length="322" mass="36563">MPKSKRDKKISLTKTTRKGLQWKQQIVEDIRNCVSKYPNIFMFSVQNMRNNLLKELRQEWKKNSRFIFGKNRIMQLGLGKSESDEPEVDLHKLAKRIHGQCGLLFTERSKDEVVEWSQNYTALEYARSGFVATETVVLPEGPMEDFSHAIEPHLRALGLPTKLEKGIVTLYKEHTVCVEGKPLTPEQARYLKLENESKLGSDFKVGNELKLGSDLKLENESKLGRDLKLENESKLGSDLKVGNELKLGSDLKFGNELKSVNEILKLIAKPMATFNLEIKCCWTKDGGFESIVEDETATDSGNAEGEDMDQEEADEDMSDNDE</sequence>
<dbReference type="Pfam" id="PF00466">
    <property type="entry name" value="Ribosomal_L10"/>
    <property type="match status" value="1"/>
</dbReference>
<feature type="domain" description="Large ribosomal subunit protein uL10-like insertion" evidence="8">
    <location>
        <begin position="126"/>
        <end position="193"/>
    </location>
</feature>
<evidence type="ECO:0000313" key="9">
    <source>
        <dbReference type="EMBL" id="KAJ6642274.1"/>
    </source>
</evidence>
<name>A0A9Q0N275_9DIPT</name>
<dbReference type="GO" id="GO:0000956">
    <property type="term" value="P:nuclear-transcribed mRNA catabolic process"/>
    <property type="evidence" value="ECO:0007669"/>
    <property type="project" value="TreeGrafter"/>
</dbReference>
<dbReference type="Pfam" id="PF17777">
    <property type="entry name" value="RL10P_insert"/>
    <property type="match status" value="1"/>
</dbReference>
<comment type="function">
    <text evidence="1 6">Component of the ribosome assembly machinery. Nuclear paralog of the ribosomal protein P0, it binds pre-60S subunits at an early stage of assembly in the nucleolus, and is replaced by P0 in cytoplasmic pre-60S subunits and mature 80S ribosomes.</text>
</comment>
<evidence type="ECO:0000256" key="5">
    <source>
        <dbReference type="ARBA" id="ARBA00023242"/>
    </source>
</evidence>
<gene>
    <name evidence="9" type="primary">MRTO4</name>
    <name evidence="9" type="ORF">Bhyg_07221</name>
</gene>
<protein>
    <recommendedName>
        <fullName evidence="6">Ribosome assembly factor mrt4</fullName>
    </recommendedName>
</protein>
<evidence type="ECO:0000256" key="6">
    <source>
        <dbReference type="RuleBase" id="RU364039"/>
    </source>
</evidence>
<reference evidence="9" key="1">
    <citation type="submission" date="2022-07" db="EMBL/GenBank/DDBJ databases">
        <authorList>
            <person name="Trinca V."/>
            <person name="Uliana J.V.C."/>
            <person name="Torres T.T."/>
            <person name="Ward R.J."/>
            <person name="Monesi N."/>
        </authorList>
    </citation>
    <scope>NUCLEOTIDE SEQUENCE</scope>
    <source>
        <strain evidence="9">HSMRA1968</strain>
        <tissue evidence="9">Whole embryos</tissue>
    </source>
</reference>
<comment type="subcellular location">
    <subcellularLocation>
        <location evidence="6">Cytoplasm</location>
    </subcellularLocation>
    <subcellularLocation>
        <location evidence="6">Nucleus</location>
        <location evidence="6">Nucleolus</location>
    </subcellularLocation>
</comment>
<dbReference type="Gene3D" id="3.90.105.20">
    <property type="match status" value="1"/>
</dbReference>
<evidence type="ECO:0000256" key="3">
    <source>
        <dbReference type="ARBA" id="ARBA00011117"/>
    </source>
</evidence>
<dbReference type="OrthoDB" id="10262308at2759"/>
<feature type="region of interest" description="Disordered" evidence="7">
    <location>
        <begin position="292"/>
        <end position="322"/>
    </location>
</feature>
<dbReference type="GO" id="GO:0003723">
    <property type="term" value="F:RNA binding"/>
    <property type="evidence" value="ECO:0007669"/>
    <property type="project" value="TreeGrafter"/>
</dbReference>
<dbReference type="InterPro" id="IPR043164">
    <property type="entry name" value="Ribosomal_uL10-like_insert_sf"/>
</dbReference>
<dbReference type="Proteomes" id="UP001151699">
    <property type="component" value="Chromosome B"/>
</dbReference>
<comment type="similarity">
    <text evidence="2 6">Belongs to the universal ribosomal protein uL10 family.</text>
</comment>
<keyword evidence="10" id="KW-1185">Reference proteome</keyword>
<organism evidence="9 10">
    <name type="scientific">Pseudolycoriella hygida</name>
    <dbReference type="NCBI Taxonomy" id="35572"/>
    <lineage>
        <taxon>Eukaryota</taxon>
        <taxon>Metazoa</taxon>
        <taxon>Ecdysozoa</taxon>
        <taxon>Arthropoda</taxon>
        <taxon>Hexapoda</taxon>
        <taxon>Insecta</taxon>
        <taxon>Pterygota</taxon>
        <taxon>Neoptera</taxon>
        <taxon>Endopterygota</taxon>
        <taxon>Diptera</taxon>
        <taxon>Nematocera</taxon>
        <taxon>Sciaroidea</taxon>
        <taxon>Sciaridae</taxon>
        <taxon>Pseudolycoriella</taxon>
    </lineage>
</organism>
<dbReference type="FunFam" id="3.90.105.20:FF:000003">
    <property type="entry name" value="Ribosome assembly factor mrt4"/>
    <property type="match status" value="1"/>
</dbReference>
<dbReference type="GO" id="GO:0006364">
    <property type="term" value="P:rRNA processing"/>
    <property type="evidence" value="ECO:0007669"/>
    <property type="project" value="TreeGrafter"/>
</dbReference>
<comment type="caution">
    <text evidence="9">The sequence shown here is derived from an EMBL/GenBank/DDBJ whole genome shotgun (WGS) entry which is preliminary data.</text>
</comment>
<keyword evidence="4 6" id="KW-0963">Cytoplasm</keyword>
<dbReference type="Gene3D" id="3.30.70.1730">
    <property type="match status" value="1"/>
</dbReference>
<evidence type="ECO:0000313" key="10">
    <source>
        <dbReference type="Proteomes" id="UP001151699"/>
    </source>
</evidence>
<dbReference type="CDD" id="cd05796">
    <property type="entry name" value="Ribosomal_P0_like"/>
    <property type="match status" value="1"/>
</dbReference>
<dbReference type="InterPro" id="IPR001790">
    <property type="entry name" value="Ribosomal_uL10"/>
</dbReference>
<dbReference type="InterPro" id="IPR051742">
    <property type="entry name" value="Ribosome_Assembly_uL10"/>
</dbReference>
<proteinExistence type="inferred from homology"/>
<dbReference type="SUPFAM" id="SSF160369">
    <property type="entry name" value="Ribosomal protein L10-like"/>
    <property type="match status" value="1"/>
</dbReference>
<dbReference type="InterPro" id="IPR043141">
    <property type="entry name" value="Ribosomal_uL10-like_sf"/>
</dbReference>
<evidence type="ECO:0000256" key="7">
    <source>
        <dbReference type="SAM" id="MobiDB-lite"/>
    </source>
</evidence>
<dbReference type="GO" id="GO:0000027">
    <property type="term" value="P:ribosomal large subunit assembly"/>
    <property type="evidence" value="ECO:0007669"/>
    <property type="project" value="InterPro"/>
</dbReference>
<evidence type="ECO:0000259" key="8">
    <source>
        <dbReference type="Pfam" id="PF17777"/>
    </source>
</evidence>
<feature type="compositionally biased region" description="Acidic residues" evidence="7">
    <location>
        <begin position="304"/>
        <end position="322"/>
    </location>
</feature>
<evidence type="ECO:0000256" key="2">
    <source>
        <dbReference type="ARBA" id="ARBA00008889"/>
    </source>
</evidence>
<dbReference type="GO" id="GO:0005737">
    <property type="term" value="C:cytoplasm"/>
    <property type="evidence" value="ECO:0007669"/>
    <property type="project" value="UniProtKB-SubCell"/>
</dbReference>